<protein>
    <submittedName>
        <fullName evidence="1">Uncharacterized protein</fullName>
    </submittedName>
</protein>
<proteinExistence type="predicted"/>
<dbReference type="AlphaFoldDB" id="A0A937ERD9"/>
<evidence type="ECO:0000313" key="1">
    <source>
        <dbReference type="EMBL" id="MBL1086806.1"/>
    </source>
</evidence>
<dbReference type="EMBL" id="JAERRK010000025">
    <property type="protein sequence ID" value="MBL1086806.1"/>
    <property type="molecule type" value="Genomic_DNA"/>
</dbReference>
<comment type="caution">
    <text evidence="1">The sequence shown here is derived from an EMBL/GenBank/DDBJ whole genome shotgun (WGS) entry which is preliminary data.</text>
</comment>
<gene>
    <name evidence="1" type="ORF">JK359_33415</name>
</gene>
<dbReference type="Proteomes" id="UP000661858">
    <property type="component" value="Unassembled WGS sequence"/>
</dbReference>
<sequence>MQTTPAPQPHTDAEARVLVDQIIGSDIEAPSAFNGDWHQLLKNTAARWAADTPARWAIETLAGTSPAPASS</sequence>
<name>A0A937ERD9_9ACTN</name>
<accession>A0A937ERD9</accession>
<reference evidence="1" key="1">
    <citation type="submission" date="2021-01" db="EMBL/GenBank/DDBJ databases">
        <title>WGS of actinomycetes isolated from Thailand.</title>
        <authorList>
            <person name="Thawai C."/>
        </authorList>
    </citation>
    <scope>NUCLEOTIDE SEQUENCE</scope>
    <source>
        <strain evidence="1">RCU-197</strain>
    </source>
</reference>
<organism evidence="1 2">
    <name type="scientific">Streptomyces actinomycinicus</name>
    <dbReference type="NCBI Taxonomy" id="1695166"/>
    <lineage>
        <taxon>Bacteria</taxon>
        <taxon>Bacillati</taxon>
        <taxon>Actinomycetota</taxon>
        <taxon>Actinomycetes</taxon>
        <taxon>Kitasatosporales</taxon>
        <taxon>Streptomycetaceae</taxon>
        <taxon>Streptomyces</taxon>
    </lineage>
</organism>
<dbReference type="RefSeq" id="WP_201843357.1">
    <property type="nucleotide sequence ID" value="NZ_JAERRK010000025.1"/>
</dbReference>
<evidence type="ECO:0000313" key="2">
    <source>
        <dbReference type="Proteomes" id="UP000661858"/>
    </source>
</evidence>
<keyword evidence="2" id="KW-1185">Reference proteome</keyword>